<name>A0A1M7TKI8_9BRAD</name>
<dbReference type="EMBL" id="LT670849">
    <property type="protein sequence ID" value="SHN71225.1"/>
    <property type="molecule type" value="Genomic_DNA"/>
</dbReference>
<keyword evidence="3" id="KW-1185">Reference proteome</keyword>
<accession>A0A1M7TKI8</accession>
<organism evidence="2 3">
    <name type="scientific">Bradyrhizobium erythrophlei</name>
    <dbReference type="NCBI Taxonomy" id="1437360"/>
    <lineage>
        <taxon>Bacteria</taxon>
        <taxon>Pseudomonadati</taxon>
        <taxon>Pseudomonadota</taxon>
        <taxon>Alphaproteobacteria</taxon>
        <taxon>Hyphomicrobiales</taxon>
        <taxon>Nitrobacteraceae</taxon>
        <taxon>Bradyrhizobium</taxon>
    </lineage>
</organism>
<feature type="transmembrane region" description="Helical" evidence="1">
    <location>
        <begin position="31"/>
        <end position="55"/>
    </location>
</feature>
<reference evidence="3" key="1">
    <citation type="submission" date="2016-11" db="EMBL/GenBank/DDBJ databases">
        <authorList>
            <person name="Varghese N."/>
            <person name="Submissions S."/>
        </authorList>
    </citation>
    <scope>NUCLEOTIDE SEQUENCE [LARGE SCALE GENOMIC DNA]</scope>
    <source>
        <strain evidence="3">GAS401</strain>
    </source>
</reference>
<proteinExistence type="predicted"/>
<dbReference type="Proteomes" id="UP000184096">
    <property type="component" value="Chromosome I"/>
</dbReference>
<protein>
    <submittedName>
        <fullName evidence="2">Uncharacterized protein</fullName>
    </submittedName>
</protein>
<keyword evidence="1" id="KW-0812">Transmembrane</keyword>
<sequence>MACGNPVLSMEKPDNGEQRDLEAVARVLRGLLFAAGLLLGLAFAVACYAEMLGVVQFG</sequence>
<evidence type="ECO:0000313" key="3">
    <source>
        <dbReference type="Proteomes" id="UP000184096"/>
    </source>
</evidence>
<evidence type="ECO:0000256" key="1">
    <source>
        <dbReference type="SAM" id="Phobius"/>
    </source>
</evidence>
<gene>
    <name evidence="2" type="ORF">SAMN05444170_1961</name>
</gene>
<dbReference type="AlphaFoldDB" id="A0A1M7TKI8"/>
<keyword evidence="1" id="KW-0472">Membrane</keyword>
<evidence type="ECO:0000313" key="2">
    <source>
        <dbReference type="EMBL" id="SHN71225.1"/>
    </source>
</evidence>
<keyword evidence="1" id="KW-1133">Transmembrane helix</keyword>